<accession>A0AC35TV09</accession>
<dbReference type="Proteomes" id="UP000095286">
    <property type="component" value="Unplaced"/>
</dbReference>
<name>A0AC35TV09_9BILA</name>
<organism evidence="1 2">
    <name type="scientific">Rhabditophanes sp. KR3021</name>
    <dbReference type="NCBI Taxonomy" id="114890"/>
    <lineage>
        <taxon>Eukaryota</taxon>
        <taxon>Metazoa</taxon>
        <taxon>Ecdysozoa</taxon>
        <taxon>Nematoda</taxon>
        <taxon>Chromadorea</taxon>
        <taxon>Rhabditida</taxon>
        <taxon>Tylenchina</taxon>
        <taxon>Panagrolaimomorpha</taxon>
        <taxon>Strongyloidoidea</taxon>
        <taxon>Alloionematidae</taxon>
        <taxon>Rhabditophanes</taxon>
    </lineage>
</organism>
<dbReference type="WBParaSite" id="RSKR_0000483300.1">
    <property type="protein sequence ID" value="RSKR_0000483300.1"/>
    <property type="gene ID" value="RSKR_0000483300"/>
</dbReference>
<proteinExistence type="predicted"/>
<reference evidence="2" key="1">
    <citation type="submission" date="2016-11" db="UniProtKB">
        <authorList>
            <consortium name="WormBaseParasite"/>
        </authorList>
    </citation>
    <scope>IDENTIFICATION</scope>
    <source>
        <strain evidence="2">KR3021</strain>
    </source>
</reference>
<evidence type="ECO:0000313" key="1">
    <source>
        <dbReference type="Proteomes" id="UP000095286"/>
    </source>
</evidence>
<evidence type="ECO:0000313" key="2">
    <source>
        <dbReference type="WBParaSite" id="RSKR_0000483300.1"/>
    </source>
</evidence>
<protein>
    <submittedName>
        <fullName evidence="2">Letm1 RBD domain-containing protein</fullName>
    </submittedName>
</protein>
<sequence>MLNLSRRVIFHNRYHIGNFLLARDTAAHISPFHGLLGVRCLTNDKRTKLEETLLMLKADVAKGKAKEEKDKLPQVAIPKPPLKERIIHELKHYYNGFRLLALETKISTKYLHRLATGHTLLRKEKQQLVRTVSDLFRLVPFSVFVIVPFMELALPIFIKLFPNMLPSTFQEASMEKEKNKKQVKIRIEMAKFLQSTLEEIGLERKKTSDGRESTALEFANFIKSVREGDGYVSNENIFKYSKLFEDEITLDNLAMAQLRALCRLLGIQPMGSPEILRFQLKMKLRELKADDRLIEAEGGVDALSDIDLQQACRARGMRALGVNEFRLRRQLKQWLELSLNDNIPPTLLLLSRALYFPQDMTFAKRMKLIIAELPDSINEEMRQKLTEVEGETVDYEARLQLIKKLEETINNERNFEEDARKKQEIKETKKKEEAEKAAEEGKTDDDVSAKEVLVDQAKEIVLDAKEELHVVAEKLKEEVVGKPSEPGADEKAFAEKELEKSAPPRTAAIEETESVIEEAINDITKLREQIIEHDEDAREANILAADKFVEPKAAKRLRAKVNSIIANVDTLVAKLETANKKK</sequence>